<name>A0A517XT05_9BACT</name>
<evidence type="ECO:0000313" key="1">
    <source>
        <dbReference type="EMBL" id="QDU20666.1"/>
    </source>
</evidence>
<gene>
    <name evidence="1" type="ORF">ETAA1_26230</name>
</gene>
<proteinExistence type="predicted"/>
<evidence type="ECO:0000313" key="2">
    <source>
        <dbReference type="Proteomes" id="UP000319576"/>
    </source>
</evidence>
<dbReference type="OrthoDB" id="4717578at2"/>
<dbReference type="AlphaFoldDB" id="A0A517XT05"/>
<dbReference type="RefSeq" id="WP_145238600.1">
    <property type="nucleotide sequence ID" value="NZ_CP036273.1"/>
</dbReference>
<reference evidence="1 2" key="1">
    <citation type="submission" date="2019-02" db="EMBL/GenBank/DDBJ databases">
        <title>Deep-cultivation of Planctomycetes and their phenomic and genomic characterization uncovers novel biology.</title>
        <authorList>
            <person name="Wiegand S."/>
            <person name="Jogler M."/>
            <person name="Boedeker C."/>
            <person name="Pinto D."/>
            <person name="Vollmers J."/>
            <person name="Rivas-Marin E."/>
            <person name="Kohn T."/>
            <person name="Peeters S.H."/>
            <person name="Heuer A."/>
            <person name="Rast P."/>
            <person name="Oberbeckmann S."/>
            <person name="Bunk B."/>
            <person name="Jeske O."/>
            <person name="Meyerdierks A."/>
            <person name="Storesund J.E."/>
            <person name="Kallscheuer N."/>
            <person name="Luecker S."/>
            <person name="Lage O.M."/>
            <person name="Pohl T."/>
            <person name="Merkel B.J."/>
            <person name="Hornburger P."/>
            <person name="Mueller R.-W."/>
            <person name="Bruemmer F."/>
            <person name="Labrenz M."/>
            <person name="Spormann A.M."/>
            <person name="Op den Camp H."/>
            <person name="Overmann J."/>
            <person name="Amann R."/>
            <person name="Jetten M.S.M."/>
            <person name="Mascher T."/>
            <person name="Medema M.H."/>
            <person name="Devos D.P."/>
            <person name="Kaster A.-K."/>
            <person name="Ovreas L."/>
            <person name="Rohde M."/>
            <person name="Galperin M.Y."/>
            <person name="Jogler C."/>
        </authorList>
    </citation>
    <scope>NUCLEOTIDE SEQUENCE [LARGE SCALE GENOMIC DNA]</scope>
    <source>
        <strain evidence="1 2">ETA_A1</strain>
    </source>
</reference>
<sequence length="227" mass="25307">MKLRIALHGDRRTAKNTRGRPFCGLGAFVGTGATQRAHVYTAANLDEITIDSHKRMDGARLAKQFEVDMCMVNGGRYWLMDEQDVQGGDVVNFDGVNLLYGGEMTAAEMTAQMQTPYAPNLIYRNTNWIWHAGTPVHLIREPNGTVWVMQEYTKDVDPSLTLDNLHQVGGKLMSLPKGWVFETKVLTKELSLNTARCDGWAAIMRDELHCTYQGCGYGADTSANYVP</sequence>
<dbReference type="EMBL" id="CP036273">
    <property type="protein sequence ID" value="QDU20666.1"/>
    <property type="molecule type" value="Genomic_DNA"/>
</dbReference>
<organism evidence="1 2">
    <name type="scientific">Urbifossiella limnaea</name>
    <dbReference type="NCBI Taxonomy" id="2528023"/>
    <lineage>
        <taxon>Bacteria</taxon>
        <taxon>Pseudomonadati</taxon>
        <taxon>Planctomycetota</taxon>
        <taxon>Planctomycetia</taxon>
        <taxon>Gemmatales</taxon>
        <taxon>Gemmataceae</taxon>
        <taxon>Urbifossiella</taxon>
    </lineage>
</organism>
<dbReference type="Proteomes" id="UP000319576">
    <property type="component" value="Chromosome"/>
</dbReference>
<keyword evidence="2" id="KW-1185">Reference proteome</keyword>
<protein>
    <submittedName>
        <fullName evidence="1">Uncharacterized protein</fullName>
    </submittedName>
</protein>
<dbReference type="KEGG" id="uli:ETAA1_26230"/>
<accession>A0A517XT05</accession>